<protein>
    <submittedName>
        <fullName evidence="2">Uncharacterized protein</fullName>
    </submittedName>
</protein>
<accession>A0A915CKY4</accession>
<organism evidence="1 2">
    <name type="scientific">Parascaris univalens</name>
    <name type="common">Nematode worm</name>
    <dbReference type="NCBI Taxonomy" id="6257"/>
    <lineage>
        <taxon>Eukaryota</taxon>
        <taxon>Metazoa</taxon>
        <taxon>Ecdysozoa</taxon>
        <taxon>Nematoda</taxon>
        <taxon>Chromadorea</taxon>
        <taxon>Rhabditida</taxon>
        <taxon>Spirurina</taxon>
        <taxon>Ascaridomorpha</taxon>
        <taxon>Ascaridoidea</taxon>
        <taxon>Ascarididae</taxon>
        <taxon>Parascaris</taxon>
    </lineage>
</organism>
<evidence type="ECO:0000313" key="1">
    <source>
        <dbReference type="Proteomes" id="UP000887569"/>
    </source>
</evidence>
<keyword evidence="1" id="KW-1185">Reference proteome</keyword>
<dbReference type="Proteomes" id="UP000887569">
    <property type="component" value="Unplaced"/>
</dbReference>
<dbReference type="AlphaFoldDB" id="A0A915CKY4"/>
<proteinExistence type="predicted"/>
<reference evidence="2" key="1">
    <citation type="submission" date="2022-11" db="UniProtKB">
        <authorList>
            <consortium name="WormBaseParasite"/>
        </authorList>
    </citation>
    <scope>IDENTIFICATION</scope>
</reference>
<sequence>MGATFVASHGRRKEAKLDCNFDLCMGRLKISLKRLQKDPEAAAYLREDVHEQLKTGRIEDAQIHSPKVQCTTCPTRLFPIERFQAVAQIGPKTNAELNRSAPNPCLRGRLYKRVSAVRTSAPTARTHGRKDPHVCSKKAGIGLNGQFHTTQWPGNYPKHTSGGYVFECEGFSTLNKLKRTAVQVLRAIERMLRITQILLGRTSWETVELEEPATAGELDWAELIPIIQEQTKISEEFERNTDANL</sequence>
<dbReference type="WBParaSite" id="PgR263_g003_t01">
    <property type="protein sequence ID" value="PgR263_g003_t01"/>
    <property type="gene ID" value="PgR263_g003"/>
</dbReference>
<evidence type="ECO:0000313" key="2">
    <source>
        <dbReference type="WBParaSite" id="PgR263_g003_t01"/>
    </source>
</evidence>
<name>A0A915CKY4_PARUN</name>